<gene>
    <name evidence="3" type="ORF">N0V87_000806</name>
</gene>
<dbReference type="Proteomes" id="UP001140562">
    <property type="component" value="Unassembled WGS sequence"/>
</dbReference>
<protein>
    <submittedName>
        <fullName evidence="3">Uncharacterized protein</fullName>
    </submittedName>
</protein>
<evidence type="ECO:0000313" key="3">
    <source>
        <dbReference type="EMBL" id="KAJ4342597.1"/>
    </source>
</evidence>
<dbReference type="AlphaFoldDB" id="A0A9W8X844"/>
<name>A0A9W8X844_9PLEO</name>
<dbReference type="OrthoDB" id="3785820at2759"/>
<dbReference type="EMBL" id="JAPEUV010000005">
    <property type="protein sequence ID" value="KAJ4342597.1"/>
    <property type="molecule type" value="Genomic_DNA"/>
</dbReference>
<proteinExistence type="predicted"/>
<accession>A0A9W8X844</accession>
<reference evidence="3" key="1">
    <citation type="submission" date="2022-10" db="EMBL/GenBank/DDBJ databases">
        <title>Tapping the CABI collections for fungal endophytes: first genome assemblies for Collariella, Neodidymelliopsis, Ascochyta clinopodiicola, Didymella pomorum, Didymosphaeria variabile, Neocosmospora piperis and Neocucurbitaria cava.</title>
        <authorList>
            <person name="Hill R."/>
        </authorList>
    </citation>
    <scope>NUCLEOTIDE SEQUENCE</scope>
    <source>
        <strain evidence="3">IMI 360193</strain>
    </source>
</reference>
<keyword evidence="4" id="KW-1185">Reference proteome</keyword>
<feature type="signal peptide" evidence="2">
    <location>
        <begin position="1"/>
        <end position="22"/>
    </location>
</feature>
<feature type="chain" id="PRO_5040731707" evidence="2">
    <location>
        <begin position="23"/>
        <end position="219"/>
    </location>
</feature>
<feature type="compositionally biased region" description="Polar residues" evidence="1">
    <location>
        <begin position="75"/>
        <end position="89"/>
    </location>
</feature>
<feature type="region of interest" description="Disordered" evidence="1">
    <location>
        <begin position="56"/>
        <end position="92"/>
    </location>
</feature>
<keyword evidence="2" id="KW-0732">Signal</keyword>
<evidence type="ECO:0000256" key="2">
    <source>
        <dbReference type="SAM" id="SignalP"/>
    </source>
</evidence>
<evidence type="ECO:0000313" key="4">
    <source>
        <dbReference type="Proteomes" id="UP001140562"/>
    </source>
</evidence>
<comment type="caution">
    <text evidence="3">The sequence shown here is derived from an EMBL/GenBank/DDBJ whole genome shotgun (WGS) entry which is preliminary data.</text>
</comment>
<feature type="region of interest" description="Disordered" evidence="1">
    <location>
        <begin position="98"/>
        <end position="117"/>
    </location>
</feature>
<evidence type="ECO:0000256" key="1">
    <source>
        <dbReference type="SAM" id="MobiDB-lite"/>
    </source>
</evidence>
<sequence length="219" mass="25184">MGGTPFLFWSFFLADSYLFVDDAPSMHNIYSTHHPPQAWRPVPAPITSSPQRLRIQPPVKGSFNNSIYQDPRPSQPTSYLATPSTSSPLPQHDALATQKPVLKDHEPTQYSLDNGPRSKPGTIAYYKSWTFRQKVNEGKAIVAKREDEVGEGCDDSANEDYVKKRKPNHKEESLIMVFSRTNGRRASTQRKVNERLQRFNRRMKFMRKVEGTRALFKWD</sequence>
<organism evidence="3 4">
    <name type="scientific">Didymella glomerata</name>
    <dbReference type="NCBI Taxonomy" id="749621"/>
    <lineage>
        <taxon>Eukaryota</taxon>
        <taxon>Fungi</taxon>
        <taxon>Dikarya</taxon>
        <taxon>Ascomycota</taxon>
        <taxon>Pezizomycotina</taxon>
        <taxon>Dothideomycetes</taxon>
        <taxon>Pleosporomycetidae</taxon>
        <taxon>Pleosporales</taxon>
        <taxon>Pleosporineae</taxon>
        <taxon>Didymellaceae</taxon>
        <taxon>Didymella</taxon>
    </lineage>
</organism>